<accession>A0A198A6T5</accession>
<dbReference type="Proteomes" id="UP000078454">
    <property type="component" value="Unassembled WGS sequence"/>
</dbReference>
<dbReference type="Pfam" id="PF00392">
    <property type="entry name" value="GntR"/>
    <property type="match status" value="1"/>
</dbReference>
<dbReference type="EMBL" id="LYPB01000074">
    <property type="protein sequence ID" value="OAS16786.1"/>
    <property type="molecule type" value="Genomic_DNA"/>
</dbReference>
<evidence type="ECO:0000256" key="3">
    <source>
        <dbReference type="ARBA" id="ARBA00023163"/>
    </source>
</evidence>
<keyword evidence="6" id="KW-1185">Reference proteome</keyword>
<dbReference type="PANTHER" id="PTHR43537:SF24">
    <property type="entry name" value="GLUCONATE OPERON TRANSCRIPTIONAL REPRESSOR"/>
    <property type="match status" value="1"/>
</dbReference>
<dbReference type="PRINTS" id="PR00035">
    <property type="entry name" value="HTHGNTR"/>
</dbReference>
<name>A0A198A6T5_9BACL</name>
<organism evidence="5 6">
    <name type="scientific">Paenibacillus oryzisoli</name>
    <dbReference type="NCBI Taxonomy" id="1850517"/>
    <lineage>
        <taxon>Bacteria</taxon>
        <taxon>Bacillati</taxon>
        <taxon>Bacillota</taxon>
        <taxon>Bacilli</taxon>
        <taxon>Bacillales</taxon>
        <taxon>Paenibacillaceae</taxon>
        <taxon>Paenibacillus</taxon>
    </lineage>
</organism>
<dbReference type="InterPro" id="IPR036390">
    <property type="entry name" value="WH_DNA-bd_sf"/>
</dbReference>
<evidence type="ECO:0000256" key="2">
    <source>
        <dbReference type="ARBA" id="ARBA00023125"/>
    </source>
</evidence>
<evidence type="ECO:0000313" key="5">
    <source>
        <dbReference type="EMBL" id="OAS16786.1"/>
    </source>
</evidence>
<dbReference type="CDD" id="cd07377">
    <property type="entry name" value="WHTH_GntR"/>
    <property type="match status" value="1"/>
</dbReference>
<dbReference type="STRING" id="1850517.A8708_07930"/>
<comment type="caution">
    <text evidence="5">The sequence shown here is derived from an EMBL/GenBank/DDBJ whole genome shotgun (WGS) entry which is preliminary data.</text>
</comment>
<dbReference type="SMART" id="SM00345">
    <property type="entry name" value="HTH_GNTR"/>
    <property type="match status" value="1"/>
</dbReference>
<dbReference type="Pfam" id="PF07729">
    <property type="entry name" value="FCD"/>
    <property type="match status" value="1"/>
</dbReference>
<dbReference type="InterPro" id="IPR011711">
    <property type="entry name" value="GntR_C"/>
</dbReference>
<dbReference type="AlphaFoldDB" id="A0A198A6T5"/>
<keyword evidence="1" id="KW-0805">Transcription regulation</keyword>
<feature type="domain" description="HTH gntR-type" evidence="4">
    <location>
        <begin position="20"/>
        <end position="87"/>
    </location>
</feature>
<keyword evidence="2" id="KW-0238">DNA-binding</keyword>
<dbReference type="InterPro" id="IPR008920">
    <property type="entry name" value="TF_FadR/GntR_C"/>
</dbReference>
<dbReference type="Gene3D" id="1.10.10.10">
    <property type="entry name" value="Winged helix-like DNA-binding domain superfamily/Winged helix DNA-binding domain"/>
    <property type="match status" value="1"/>
</dbReference>
<dbReference type="PANTHER" id="PTHR43537">
    <property type="entry name" value="TRANSCRIPTIONAL REGULATOR, GNTR FAMILY"/>
    <property type="match status" value="1"/>
</dbReference>
<evidence type="ECO:0000259" key="4">
    <source>
        <dbReference type="PROSITE" id="PS50949"/>
    </source>
</evidence>
<sequence>MSSLFAPPGYLLPSKSVAKPSLEKKAYQEIRNQIIHANYLPGTLLSENELAEQLNMSRTPIRAAISLLEQEGFVESVRGRGVFVKNISFKEFCDMFEVLVSMQIYVCDVAEKRGLTFDLPSLRGHLDSQIQAADNGDHWLYYESSLLFIETILTTVNNHNMMQILEQIKGKYMCKVVSYRTMNPQSLSNPRQGRRINTRIYEALLQGNILDAREAIYEVNEILYEQLKQFDI</sequence>
<dbReference type="InterPro" id="IPR036388">
    <property type="entry name" value="WH-like_DNA-bd_sf"/>
</dbReference>
<dbReference type="InterPro" id="IPR000524">
    <property type="entry name" value="Tscrpt_reg_HTH_GntR"/>
</dbReference>
<dbReference type="SUPFAM" id="SSF46785">
    <property type="entry name" value="Winged helix' DNA-binding domain"/>
    <property type="match status" value="1"/>
</dbReference>
<keyword evidence="3" id="KW-0804">Transcription</keyword>
<dbReference type="Gene3D" id="1.20.120.530">
    <property type="entry name" value="GntR ligand-binding domain-like"/>
    <property type="match status" value="1"/>
</dbReference>
<evidence type="ECO:0000313" key="6">
    <source>
        <dbReference type="Proteomes" id="UP000078454"/>
    </source>
</evidence>
<dbReference type="GO" id="GO:0003677">
    <property type="term" value="F:DNA binding"/>
    <property type="evidence" value="ECO:0007669"/>
    <property type="project" value="UniProtKB-KW"/>
</dbReference>
<dbReference type="RefSeq" id="WP_068666989.1">
    <property type="nucleotide sequence ID" value="NZ_LYPB01000074.1"/>
</dbReference>
<dbReference type="PROSITE" id="PS50949">
    <property type="entry name" value="HTH_GNTR"/>
    <property type="match status" value="1"/>
</dbReference>
<reference evidence="5 6" key="1">
    <citation type="submission" date="2016-05" db="EMBL/GenBank/DDBJ databases">
        <title>Paenibacillus sp. 1ZS3-15 nov., isolated from the rhizosphere soil.</title>
        <authorList>
            <person name="Zhang X.X."/>
            <person name="Zhang J."/>
        </authorList>
    </citation>
    <scope>NUCLEOTIDE SEQUENCE [LARGE SCALE GENOMIC DNA]</scope>
    <source>
        <strain evidence="5 6">1ZS3-15</strain>
    </source>
</reference>
<dbReference type="SUPFAM" id="SSF48008">
    <property type="entry name" value="GntR ligand-binding domain-like"/>
    <property type="match status" value="1"/>
</dbReference>
<dbReference type="GO" id="GO:0003700">
    <property type="term" value="F:DNA-binding transcription factor activity"/>
    <property type="evidence" value="ECO:0007669"/>
    <property type="project" value="InterPro"/>
</dbReference>
<evidence type="ECO:0000256" key="1">
    <source>
        <dbReference type="ARBA" id="ARBA00023015"/>
    </source>
</evidence>
<protein>
    <recommendedName>
        <fullName evidence="4">HTH gntR-type domain-containing protein</fullName>
    </recommendedName>
</protein>
<proteinExistence type="predicted"/>
<gene>
    <name evidence="5" type="ORF">A8708_07930</name>
</gene>